<dbReference type="OrthoDB" id="2485468at2"/>
<evidence type="ECO:0000256" key="1">
    <source>
        <dbReference type="SAM" id="MobiDB-lite"/>
    </source>
</evidence>
<evidence type="ECO:0000313" key="3">
    <source>
        <dbReference type="Proteomes" id="UP000442109"/>
    </source>
</evidence>
<dbReference type="Proteomes" id="UP000442109">
    <property type="component" value="Unassembled WGS sequence"/>
</dbReference>
<organism evidence="2 3">
    <name type="scientific">Psychrobacter sanguinis</name>
    <dbReference type="NCBI Taxonomy" id="861445"/>
    <lineage>
        <taxon>Bacteria</taxon>
        <taxon>Pseudomonadati</taxon>
        <taxon>Pseudomonadota</taxon>
        <taxon>Gammaproteobacteria</taxon>
        <taxon>Moraxellales</taxon>
        <taxon>Moraxellaceae</taxon>
        <taxon>Psychrobacter</taxon>
    </lineage>
</organism>
<proteinExistence type="predicted"/>
<dbReference type="PANTHER" id="PTHR37841">
    <property type="entry name" value="GLR2918 PROTEIN"/>
    <property type="match status" value="1"/>
</dbReference>
<evidence type="ECO:0000313" key="2">
    <source>
        <dbReference type="EMBL" id="MUG32359.1"/>
    </source>
</evidence>
<reference evidence="2 3" key="1">
    <citation type="journal article" date="2019" name="PLoS ONE">
        <title>Pup mortality in New Zealand sea lions (Phocarctos hookeri) at Enderby Island, Auckland Islands, 2013-18.</title>
        <authorList>
            <person name="Michael S.A."/>
            <person name="Hayman D.T.S."/>
            <person name="Gray R."/>
            <person name="Zhang J."/>
            <person name="Rogers L."/>
            <person name="Roe W.D."/>
        </authorList>
    </citation>
    <scope>NUCLEOTIDE SEQUENCE [LARGE SCALE GENOMIC DNA]</scope>
    <source>
        <strain evidence="2 3">SM868</strain>
    </source>
</reference>
<accession>A0A844M055</accession>
<name>A0A844M055_9GAMM</name>
<dbReference type="EMBL" id="WFKQ01000004">
    <property type="protein sequence ID" value="MUG32359.1"/>
    <property type="molecule type" value="Genomic_DNA"/>
</dbReference>
<dbReference type="Pfam" id="PF14903">
    <property type="entry name" value="WG_beta_rep"/>
    <property type="match status" value="2"/>
</dbReference>
<sequence>MVSTPHICYFLNPLNSQPHASSKAMIKIVNGVKNHFSSQTAQANTTAISATKTHNWLKLSSPWLKAAALTATLGAMSVPAYAACQVPKSYYSNVFCTSSSNHFLALKDSGQPVALLDNRGRRVADLSRYTGVDVSKISEGLIPVQRMGKLGYVNLAGREIIPAVYDVIRGDSQTRGWARAANGNRIVVKKGGMFGVIDIRNTVVLPFSPNYVSISDFSGNRAKITTRAGTQWIDAYGKAIAAPASAATQSITARNPSTPVVKTTTNTKAPLPSTTAPRTTVATSQSAIEALNALQRPEAINSGPVVAPMSSSASSGPEIWQPEQRDGKWGFVNYSGVPMITFSFNQVTPFSEGLAGVRMGDKWGFVNLAGELVIPFNYTESTVQRIRGANYKGVQPFMFTGGKAWVGNTANGAQMCIDTEGKYVSC</sequence>
<feature type="region of interest" description="Disordered" evidence="1">
    <location>
        <begin position="256"/>
        <end position="277"/>
    </location>
</feature>
<dbReference type="AlphaFoldDB" id="A0A844M055"/>
<dbReference type="InterPro" id="IPR032774">
    <property type="entry name" value="WG_beta_rep"/>
</dbReference>
<gene>
    <name evidence="2" type="ORF">GB996_06080</name>
</gene>
<dbReference type="PANTHER" id="PTHR37841:SF1">
    <property type="entry name" value="DUF3298 DOMAIN-CONTAINING PROTEIN"/>
    <property type="match status" value="1"/>
</dbReference>
<comment type="caution">
    <text evidence="2">The sequence shown here is derived from an EMBL/GenBank/DDBJ whole genome shotgun (WGS) entry which is preliminary data.</text>
</comment>
<keyword evidence="3" id="KW-1185">Reference proteome</keyword>
<protein>
    <submittedName>
        <fullName evidence="2">WG repeat-containing protein</fullName>
    </submittedName>
</protein>